<feature type="transmembrane region" description="Helical" evidence="1">
    <location>
        <begin position="119"/>
        <end position="145"/>
    </location>
</feature>
<organism evidence="2 3">
    <name type="scientific">Caenorhabditis japonica</name>
    <dbReference type="NCBI Taxonomy" id="281687"/>
    <lineage>
        <taxon>Eukaryota</taxon>
        <taxon>Metazoa</taxon>
        <taxon>Ecdysozoa</taxon>
        <taxon>Nematoda</taxon>
        <taxon>Chromadorea</taxon>
        <taxon>Rhabditida</taxon>
        <taxon>Rhabditina</taxon>
        <taxon>Rhabditomorpha</taxon>
        <taxon>Rhabditoidea</taxon>
        <taxon>Rhabditidae</taxon>
        <taxon>Peloderinae</taxon>
        <taxon>Caenorhabditis</taxon>
    </lineage>
</organism>
<dbReference type="SUPFAM" id="SSF81321">
    <property type="entry name" value="Family A G protein-coupled receptor-like"/>
    <property type="match status" value="1"/>
</dbReference>
<evidence type="ECO:0000313" key="3">
    <source>
        <dbReference type="Proteomes" id="UP000005237"/>
    </source>
</evidence>
<dbReference type="GO" id="GO:0042048">
    <property type="term" value="P:olfactory behavior"/>
    <property type="evidence" value="ECO:0007669"/>
    <property type="project" value="TreeGrafter"/>
</dbReference>
<dbReference type="GO" id="GO:0038022">
    <property type="term" value="F:G protein-coupled olfactory receptor activity"/>
    <property type="evidence" value="ECO:0007669"/>
    <property type="project" value="TreeGrafter"/>
</dbReference>
<dbReference type="Proteomes" id="UP000005237">
    <property type="component" value="Unassembled WGS sequence"/>
</dbReference>
<dbReference type="InterPro" id="IPR019428">
    <property type="entry name" value="7TM_GPCR_serpentine_rcpt_Str"/>
</dbReference>
<evidence type="ECO:0008006" key="4">
    <source>
        <dbReference type="Google" id="ProtNLM"/>
    </source>
</evidence>
<evidence type="ECO:0000313" key="2">
    <source>
        <dbReference type="EnsemblMetazoa" id="CJA19301b.1"/>
    </source>
</evidence>
<sequence>MCLCSSICFFSENMLKNQNMSIDEITYMGPFFWSEGPDGRNYLHMRSFFGMVIMTAGILSSFFIIFYYGIKCYRSTKQLLDSASQSASFQALQSQLFYALVFQTLIPVILMHIPASVGFIISFLNISVELSGTICSVTICLYPALDPLPNFFIIKSYRNAICDLMRQIKMKIMCQKDNRVGILASGTGTSDMNSLSSRAYVVQA</sequence>
<dbReference type="Pfam" id="PF10326">
    <property type="entry name" value="7TM_GPCR_Str"/>
    <property type="match status" value="1"/>
</dbReference>
<dbReference type="PANTHER" id="PTHR22943">
    <property type="entry name" value="7-TRANSMEMBRANE DOMAIN RECEPTOR C.ELEGANS"/>
    <property type="match status" value="1"/>
</dbReference>
<evidence type="ECO:0000256" key="1">
    <source>
        <dbReference type="SAM" id="Phobius"/>
    </source>
</evidence>
<keyword evidence="1" id="KW-0812">Transmembrane</keyword>
<reference evidence="3" key="1">
    <citation type="submission" date="2010-08" db="EMBL/GenBank/DDBJ databases">
        <authorList>
            <consortium name="Caenorhabditis japonica Sequencing Consortium"/>
            <person name="Wilson R.K."/>
        </authorList>
    </citation>
    <scope>NUCLEOTIDE SEQUENCE [LARGE SCALE GENOMIC DNA]</scope>
    <source>
        <strain evidence="3">DF5081</strain>
    </source>
</reference>
<feature type="transmembrane region" description="Helical" evidence="1">
    <location>
        <begin position="48"/>
        <end position="70"/>
    </location>
</feature>
<dbReference type="AlphaFoldDB" id="A0A8R1E556"/>
<reference evidence="2" key="2">
    <citation type="submission" date="2022-06" db="UniProtKB">
        <authorList>
            <consortium name="EnsemblMetazoa"/>
        </authorList>
    </citation>
    <scope>IDENTIFICATION</scope>
    <source>
        <strain evidence="2">DF5081</strain>
    </source>
</reference>
<keyword evidence="1" id="KW-1133">Transmembrane helix</keyword>
<dbReference type="EnsemblMetazoa" id="CJA19301b.1">
    <property type="protein sequence ID" value="CJA19301b.1"/>
    <property type="gene ID" value="WBGene00138505"/>
</dbReference>
<protein>
    <recommendedName>
        <fullName evidence="4">Seven TM Receptor</fullName>
    </recommendedName>
</protein>
<keyword evidence="3" id="KW-1185">Reference proteome</keyword>
<dbReference type="PANTHER" id="PTHR22943:SF245">
    <property type="entry name" value="SEVEN TM RECEPTOR"/>
    <property type="match status" value="1"/>
</dbReference>
<proteinExistence type="predicted"/>
<name>A0A8R1E556_CAEJA</name>
<feature type="transmembrane region" description="Helical" evidence="1">
    <location>
        <begin position="96"/>
        <end position="113"/>
    </location>
</feature>
<keyword evidence="1" id="KW-0472">Membrane</keyword>
<accession>A0A8R1E556</accession>
<dbReference type="GO" id="GO:0005886">
    <property type="term" value="C:plasma membrane"/>
    <property type="evidence" value="ECO:0007669"/>
    <property type="project" value="TreeGrafter"/>
</dbReference>